<accession>A0AA41V028</accession>
<dbReference type="InterPro" id="IPR002004">
    <property type="entry name" value="PABP_HYD_C"/>
</dbReference>
<evidence type="ECO:0000256" key="5">
    <source>
        <dbReference type="SAM" id="MobiDB-lite"/>
    </source>
</evidence>
<keyword evidence="3 4" id="KW-0694">RNA-binding</keyword>
<organism evidence="8 9">
    <name type="scientific">Papaver nudicaule</name>
    <name type="common">Iceland poppy</name>
    <dbReference type="NCBI Taxonomy" id="74823"/>
    <lineage>
        <taxon>Eukaryota</taxon>
        <taxon>Viridiplantae</taxon>
        <taxon>Streptophyta</taxon>
        <taxon>Embryophyta</taxon>
        <taxon>Tracheophyta</taxon>
        <taxon>Spermatophyta</taxon>
        <taxon>Magnoliopsida</taxon>
        <taxon>Ranunculales</taxon>
        <taxon>Papaveraceae</taxon>
        <taxon>Papaveroideae</taxon>
        <taxon>Papaver</taxon>
    </lineage>
</organism>
<keyword evidence="2" id="KW-0677">Repeat</keyword>
<keyword evidence="9" id="KW-1185">Reference proteome</keyword>
<dbReference type="SMART" id="SM00517">
    <property type="entry name" value="PolyA"/>
    <property type="match status" value="1"/>
</dbReference>
<reference evidence="8" key="1">
    <citation type="submission" date="2022-03" db="EMBL/GenBank/DDBJ databases">
        <title>A functionally conserved STORR gene fusion in Papaver species that diverged 16.8 million years ago.</title>
        <authorList>
            <person name="Catania T."/>
        </authorList>
    </citation>
    <scope>NUCLEOTIDE SEQUENCE</scope>
    <source>
        <strain evidence="8">S-191538</strain>
    </source>
</reference>
<gene>
    <name evidence="8" type="ORF">MKW94_007058</name>
</gene>
<dbReference type="SMART" id="SM00360">
    <property type="entry name" value="RRM"/>
    <property type="match status" value="2"/>
</dbReference>
<dbReference type="EMBL" id="JAJJMA010058740">
    <property type="protein sequence ID" value="MCL7026582.1"/>
    <property type="molecule type" value="Genomic_DNA"/>
</dbReference>
<dbReference type="Proteomes" id="UP001177140">
    <property type="component" value="Unassembled WGS sequence"/>
</dbReference>
<evidence type="ECO:0000256" key="2">
    <source>
        <dbReference type="ARBA" id="ARBA00022737"/>
    </source>
</evidence>
<dbReference type="InterPro" id="IPR000504">
    <property type="entry name" value="RRM_dom"/>
</dbReference>
<evidence type="ECO:0000256" key="3">
    <source>
        <dbReference type="ARBA" id="ARBA00022884"/>
    </source>
</evidence>
<protein>
    <submittedName>
        <fullName evidence="8">Uncharacterized protein</fullName>
    </submittedName>
</protein>
<name>A0AA41V028_PAPNU</name>
<evidence type="ECO:0000259" key="7">
    <source>
        <dbReference type="PROSITE" id="PS51309"/>
    </source>
</evidence>
<comment type="caution">
    <text evidence="8">The sequence shown here is derived from an EMBL/GenBank/DDBJ whole genome shotgun (WGS) entry which is preliminary data.</text>
</comment>
<dbReference type="SUPFAM" id="SSF54928">
    <property type="entry name" value="RNA-binding domain, RBD"/>
    <property type="match status" value="1"/>
</dbReference>
<feature type="domain" description="RRM" evidence="6">
    <location>
        <begin position="124"/>
        <end position="168"/>
    </location>
</feature>
<dbReference type="PROSITE" id="PS51309">
    <property type="entry name" value="PABC"/>
    <property type="match status" value="1"/>
</dbReference>
<evidence type="ECO:0000259" key="6">
    <source>
        <dbReference type="PROSITE" id="PS50102"/>
    </source>
</evidence>
<comment type="similarity">
    <text evidence="1">Belongs to the polyadenylate-binding protein type-1 family.</text>
</comment>
<sequence>MLPPPPPITGSQSAPWTMHRTENSSVYNAVYMNTGYHPVQKTDPPPRNAQDGLNTPLNALASSTMGVANGTRDYSGYASKQIHHQCVSTHDSQISVGIIYHHPLAPRHGVPKSRKEASNKVKFNNVFVQNLSDSTTDDELKKVIGEYGTITSAVVMRDADGKSKCFGFTLNDKKIEDKEWFVGKAQKNNERENELKEKFNTMKETVDKFQGVNLYVKNLDDSVDDDKLRELFAMRDPNGISRGSGFVAFSTPEESSRALTEMNGKMIAFTLQAQFSQMRPVAIAPSVAPCMPMYPPGGPGLGQQIFYGQPGFGYQLQLVLGMMPGGGGMPNFFVPMVQQGQRPGGRHGSGPVQQPQQPMPLMPQQMLPRGGRMYRYPPGRNMAEGPMPGVAGGMLLVQYDMDGNPMRDVGSQPIPVGALATALANASPDQQRTMLGENLYPLVDQLEHEMTAKVTEMLLEMDQTEVCTFWNLLKHSKQK</sequence>
<feature type="domain" description="PABC" evidence="7">
    <location>
        <begin position="415"/>
        <end position="479"/>
    </location>
</feature>
<dbReference type="InterPro" id="IPR035979">
    <property type="entry name" value="RBD_domain_sf"/>
</dbReference>
<dbReference type="Gene3D" id="3.30.70.330">
    <property type="match status" value="2"/>
</dbReference>
<feature type="domain" description="RRM" evidence="6">
    <location>
        <begin position="212"/>
        <end position="288"/>
    </location>
</feature>
<evidence type="ECO:0000256" key="4">
    <source>
        <dbReference type="PROSITE-ProRule" id="PRU00176"/>
    </source>
</evidence>
<dbReference type="AlphaFoldDB" id="A0AA41V028"/>
<evidence type="ECO:0000256" key="1">
    <source>
        <dbReference type="ARBA" id="ARBA00008557"/>
    </source>
</evidence>
<dbReference type="Pfam" id="PF00076">
    <property type="entry name" value="RRM_1"/>
    <property type="match status" value="2"/>
</dbReference>
<evidence type="ECO:0000313" key="8">
    <source>
        <dbReference type="EMBL" id="MCL7026582.1"/>
    </source>
</evidence>
<dbReference type="GO" id="GO:0003723">
    <property type="term" value="F:RNA binding"/>
    <property type="evidence" value="ECO:0007669"/>
    <property type="project" value="UniProtKB-UniRule"/>
</dbReference>
<dbReference type="SUPFAM" id="SSF63570">
    <property type="entry name" value="PABC (PABP) domain"/>
    <property type="match status" value="1"/>
</dbReference>
<dbReference type="Gene3D" id="1.10.1900.10">
    <property type="entry name" value="c-terminal domain of poly(a) binding protein"/>
    <property type="match status" value="1"/>
</dbReference>
<feature type="region of interest" description="Disordered" evidence="5">
    <location>
        <begin position="339"/>
        <end position="360"/>
    </location>
</feature>
<dbReference type="InterPro" id="IPR012677">
    <property type="entry name" value="Nucleotide-bd_a/b_plait_sf"/>
</dbReference>
<evidence type="ECO:0000313" key="9">
    <source>
        <dbReference type="Proteomes" id="UP001177140"/>
    </source>
</evidence>
<dbReference type="Pfam" id="PF00658">
    <property type="entry name" value="MLLE"/>
    <property type="match status" value="1"/>
</dbReference>
<dbReference type="PROSITE" id="PS50102">
    <property type="entry name" value="RRM"/>
    <property type="match status" value="2"/>
</dbReference>
<proteinExistence type="inferred from homology"/>
<dbReference type="InterPro" id="IPR036053">
    <property type="entry name" value="PABP-dom"/>
</dbReference>
<dbReference type="PANTHER" id="PTHR24012">
    <property type="entry name" value="RNA BINDING PROTEIN"/>
    <property type="match status" value="1"/>
</dbReference>